<reference evidence="3" key="1">
    <citation type="submission" date="2013-02" db="EMBL/GenBank/DDBJ databases">
        <authorList>
            <person name="Hughes D."/>
        </authorList>
    </citation>
    <scope>NUCLEOTIDE SEQUENCE</scope>
    <source>
        <strain>Durham</strain>
        <strain evidence="3">NC isolate 2 -- Noor lab</strain>
    </source>
</reference>
<feature type="region of interest" description="Disordered" evidence="1">
    <location>
        <begin position="1"/>
        <end position="25"/>
    </location>
</feature>
<proteinExistence type="predicted"/>
<accession>T1GVA7</accession>
<reference evidence="2" key="2">
    <citation type="submission" date="2015-06" db="UniProtKB">
        <authorList>
            <consortium name="EnsemblMetazoa"/>
        </authorList>
    </citation>
    <scope>IDENTIFICATION</scope>
</reference>
<feature type="compositionally biased region" description="Basic and acidic residues" evidence="1">
    <location>
        <begin position="9"/>
        <end position="18"/>
    </location>
</feature>
<evidence type="ECO:0000313" key="3">
    <source>
        <dbReference type="Proteomes" id="UP000015102"/>
    </source>
</evidence>
<dbReference type="EMBL" id="CAQQ02391490">
    <property type="status" value="NOT_ANNOTATED_CDS"/>
    <property type="molecule type" value="Genomic_DNA"/>
</dbReference>
<protein>
    <submittedName>
        <fullName evidence="2">Uncharacterized protein</fullName>
    </submittedName>
</protein>
<sequence length="130" mass="14462">MAWTSSPFKRSDGKEKGRLRGGGWILPKDRQHKKNEITLASLKFKSSVITIPAKTFRREYGSCPLMTSINFSNTNRPIVSAWICGNSIDDDLSSTGIGTFFSGCIIGLQPYLLEGFVYKGGDMEYRDNAL</sequence>
<evidence type="ECO:0000256" key="1">
    <source>
        <dbReference type="SAM" id="MobiDB-lite"/>
    </source>
</evidence>
<organism evidence="2 3">
    <name type="scientific">Megaselia scalaris</name>
    <name type="common">Humpbacked fly</name>
    <name type="synonym">Phora scalaris</name>
    <dbReference type="NCBI Taxonomy" id="36166"/>
    <lineage>
        <taxon>Eukaryota</taxon>
        <taxon>Metazoa</taxon>
        <taxon>Ecdysozoa</taxon>
        <taxon>Arthropoda</taxon>
        <taxon>Hexapoda</taxon>
        <taxon>Insecta</taxon>
        <taxon>Pterygota</taxon>
        <taxon>Neoptera</taxon>
        <taxon>Endopterygota</taxon>
        <taxon>Diptera</taxon>
        <taxon>Brachycera</taxon>
        <taxon>Muscomorpha</taxon>
        <taxon>Platypezoidea</taxon>
        <taxon>Phoridae</taxon>
        <taxon>Megaseliini</taxon>
        <taxon>Megaselia</taxon>
    </lineage>
</organism>
<dbReference type="AlphaFoldDB" id="T1GVA7"/>
<dbReference type="Proteomes" id="UP000015102">
    <property type="component" value="Unassembled WGS sequence"/>
</dbReference>
<dbReference type="HOGENOM" id="CLU_1940501_0_0_1"/>
<keyword evidence="3" id="KW-1185">Reference proteome</keyword>
<dbReference type="EnsemblMetazoa" id="MESCA007697-RA">
    <property type="protein sequence ID" value="MESCA007697-PA"/>
    <property type="gene ID" value="MESCA007697"/>
</dbReference>
<evidence type="ECO:0000313" key="2">
    <source>
        <dbReference type="EnsemblMetazoa" id="MESCA007697-PA"/>
    </source>
</evidence>
<name>T1GVA7_MEGSC</name>